<dbReference type="InterPro" id="IPR001841">
    <property type="entry name" value="Znf_RING"/>
</dbReference>
<name>A0AAD4KUG2_9EURO</name>
<dbReference type="EMBL" id="JAJTJA010000006">
    <property type="protein sequence ID" value="KAH8697285.1"/>
    <property type="molecule type" value="Genomic_DNA"/>
</dbReference>
<feature type="region of interest" description="Disordered" evidence="2">
    <location>
        <begin position="1"/>
        <end position="86"/>
    </location>
</feature>
<evidence type="ECO:0000256" key="2">
    <source>
        <dbReference type="SAM" id="MobiDB-lite"/>
    </source>
</evidence>
<dbReference type="Proteomes" id="UP001201262">
    <property type="component" value="Unassembled WGS sequence"/>
</dbReference>
<reference evidence="5" key="1">
    <citation type="submission" date="2021-12" db="EMBL/GenBank/DDBJ databases">
        <title>Convergent genome expansion in fungi linked to evolution of root-endophyte symbiosis.</title>
        <authorList>
            <consortium name="DOE Joint Genome Institute"/>
            <person name="Ke Y.-H."/>
            <person name="Bonito G."/>
            <person name="Liao H.-L."/>
            <person name="Looney B."/>
            <person name="Rojas-Flechas A."/>
            <person name="Nash J."/>
            <person name="Hameed K."/>
            <person name="Schadt C."/>
            <person name="Martin F."/>
            <person name="Crous P.W."/>
            <person name="Miettinen O."/>
            <person name="Magnuson J.K."/>
            <person name="Labbe J."/>
            <person name="Jacobson D."/>
            <person name="Doktycz M.J."/>
            <person name="Veneault-Fourrey C."/>
            <person name="Kuo A."/>
            <person name="Mondo S."/>
            <person name="Calhoun S."/>
            <person name="Riley R."/>
            <person name="Ohm R."/>
            <person name="LaButti K."/>
            <person name="Andreopoulos B."/>
            <person name="Pangilinan J."/>
            <person name="Nolan M."/>
            <person name="Tritt A."/>
            <person name="Clum A."/>
            <person name="Lipzen A."/>
            <person name="Daum C."/>
            <person name="Barry K."/>
            <person name="Grigoriev I.V."/>
            <person name="Vilgalys R."/>
        </authorList>
    </citation>
    <scope>NUCLEOTIDE SEQUENCE</scope>
    <source>
        <strain evidence="5">PMI_201</strain>
    </source>
</reference>
<keyword evidence="1" id="KW-0862">Zinc</keyword>
<sequence>MYSSKRRSDLVAPDMDEGFGTGLDALPPKRRARNEPPSKRRRQTATTPTNPKIMIDLTGFSDSAETEPPLEKSRKKATPATEKRAKRFRNHAPQSYLEKLYRARTQKMFVIRRTRQSAGGVPEEKVDMVGTTGNIYTVTISTTPWCSCPDSSKGNQCKHIVYVLVNVLKARAELQYQLAFLFSELVEMLGNSPIHPVRSDSGTNTDKAGKRKPIEGDCPICFMEFDAQNEQIVWCKNSCGNNIHKTCFAQWAATTQKRKVECVYCRAEWESELENLDAESLLRSDRVGADGYVNVAAELGLSGRRDYSTYNQFWVDRHLDRERYYPYRSRYYR</sequence>
<evidence type="ECO:0000256" key="1">
    <source>
        <dbReference type="PROSITE-ProRule" id="PRU00175"/>
    </source>
</evidence>
<dbReference type="CDD" id="cd16494">
    <property type="entry name" value="RING-CH-C4HC3_ZSWM2"/>
    <property type="match status" value="1"/>
</dbReference>
<evidence type="ECO:0000313" key="6">
    <source>
        <dbReference type="Proteomes" id="UP001201262"/>
    </source>
</evidence>
<dbReference type="GeneID" id="70246387"/>
<dbReference type="InterPro" id="IPR007527">
    <property type="entry name" value="Znf_SWIM"/>
</dbReference>
<evidence type="ECO:0000259" key="4">
    <source>
        <dbReference type="PROSITE" id="PS50966"/>
    </source>
</evidence>
<evidence type="ECO:0000313" key="5">
    <source>
        <dbReference type="EMBL" id="KAH8697285.1"/>
    </source>
</evidence>
<dbReference type="Gene3D" id="3.30.40.10">
    <property type="entry name" value="Zinc/RING finger domain, C3HC4 (zinc finger)"/>
    <property type="match status" value="1"/>
</dbReference>
<accession>A0AAD4KUG2</accession>
<keyword evidence="1" id="KW-0863">Zinc-finger</keyword>
<dbReference type="InterPro" id="IPR039903">
    <property type="entry name" value="Zswim2"/>
</dbReference>
<organism evidence="5 6">
    <name type="scientific">Talaromyces proteolyticus</name>
    <dbReference type="NCBI Taxonomy" id="1131652"/>
    <lineage>
        <taxon>Eukaryota</taxon>
        <taxon>Fungi</taxon>
        <taxon>Dikarya</taxon>
        <taxon>Ascomycota</taxon>
        <taxon>Pezizomycotina</taxon>
        <taxon>Eurotiomycetes</taxon>
        <taxon>Eurotiomycetidae</taxon>
        <taxon>Eurotiales</taxon>
        <taxon>Trichocomaceae</taxon>
        <taxon>Talaromyces</taxon>
        <taxon>Talaromyces sect. Bacilispori</taxon>
    </lineage>
</organism>
<dbReference type="PANTHER" id="PTHR21540">
    <property type="entry name" value="RING FINGER AND SWIM DOMAIN-CONTAINING PROTEIN 2"/>
    <property type="match status" value="1"/>
</dbReference>
<feature type="domain" description="RING-type" evidence="3">
    <location>
        <begin position="218"/>
        <end position="266"/>
    </location>
</feature>
<dbReference type="GO" id="GO:0061630">
    <property type="term" value="F:ubiquitin protein ligase activity"/>
    <property type="evidence" value="ECO:0007669"/>
    <property type="project" value="InterPro"/>
</dbReference>
<proteinExistence type="predicted"/>
<dbReference type="RefSeq" id="XP_046071986.1">
    <property type="nucleotide sequence ID" value="XM_046216100.1"/>
</dbReference>
<dbReference type="InterPro" id="IPR013083">
    <property type="entry name" value="Znf_RING/FYVE/PHD"/>
</dbReference>
<dbReference type="SUPFAM" id="SSF57850">
    <property type="entry name" value="RING/U-box"/>
    <property type="match status" value="1"/>
</dbReference>
<dbReference type="PROSITE" id="PS50966">
    <property type="entry name" value="ZF_SWIM"/>
    <property type="match status" value="1"/>
</dbReference>
<dbReference type="Pfam" id="PF13639">
    <property type="entry name" value="zf-RING_2"/>
    <property type="match status" value="1"/>
</dbReference>
<gene>
    <name evidence="5" type="ORF">BGW36DRAFT_378368</name>
</gene>
<dbReference type="PANTHER" id="PTHR21540:SF0">
    <property type="entry name" value="PHD FAMILY PROTEIN"/>
    <property type="match status" value="1"/>
</dbReference>
<dbReference type="PROSITE" id="PS50089">
    <property type="entry name" value="ZF_RING_2"/>
    <property type="match status" value="1"/>
</dbReference>
<dbReference type="Pfam" id="PF04434">
    <property type="entry name" value="SWIM"/>
    <property type="match status" value="1"/>
</dbReference>
<protein>
    <submittedName>
        <fullName evidence="5">RING finger domain protein</fullName>
    </submittedName>
</protein>
<dbReference type="AlphaFoldDB" id="A0AAD4KUG2"/>
<dbReference type="GO" id="GO:0008270">
    <property type="term" value="F:zinc ion binding"/>
    <property type="evidence" value="ECO:0007669"/>
    <property type="project" value="UniProtKB-KW"/>
</dbReference>
<comment type="caution">
    <text evidence="5">The sequence shown here is derived from an EMBL/GenBank/DDBJ whole genome shotgun (WGS) entry which is preliminary data.</text>
</comment>
<keyword evidence="1" id="KW-0479">Metal-binding</keyword>
<feature type="domain" description="SWIM-type" evidence="4">
    <location>
        <begin position="136"/>
        <end position="168"/>
    </location>
</feature>
<keyword evidence="6" id="KW-1185">Reference proteome</keyword>
<evidence type="ECO:0000259" key="3">
    <source>
        <dbReference type="PROSITE" id="PS50089"/>
    </source>
</evidence>